<dbReference type="InterPro" id="IPR009061">
    <property type="entry name" value="DNA-bd_dom_put_sf"/>
</dbReference>
<dbReference type="RefSeq" id="WP_090477051.1">
    <property type="nucleotide sequence ID" value="NZ_LT629710.1"/>
</dbReference>
<dbReference type="SMART" id="SM00422">
    <property type="entry name" value="HTH_MERR"/>
    <property type="match status" value="1"/>
</dbReference>
<dbReference type="AlphaFoldDB" id="A0A1H0Q4I1"/>
<dbReference type="Pfam" id="PF13411">
    <property type="entry name" value="MerR_1"/>
    <property type="match status" value="1"/>
</dbReference>
<reference evidence="4 5" key="1">
    <citation type="submission" date="2016-10" db="EMBL/GenBank/DDBJ databases">
        <authorList>
            <person name="de Groot N.N."/>
        </authorList>
    </citation>
    <scope>NUCLEOTIDE SEQUENCE [LARGE SCALE GENOMIC DNA]</scope>
    <source>
        <strain evidence="5">P4-7,KCTC 19426,CECT 7604</strain>
    </source>
</reference>
<proteinExistence type="predicted"/>
<feature type="region of interest" description="Disordered" evidence="2">
    <location>
        <begin position="91"/>
        <end position="110"/>
    </location>
</feature>
<keyword evidence="1" id="KW-0238">DNA-binding</keyword>
<dbReference type="Proteomes" id="UP000198741">
    <property type="component" value="Chromosome I"/>
</dbReference>
<evidence type="ECO:0000313" key="4">
    <source>
        <dbReference type="EMBL" id="SDP11606.1"/>
    </source>
</evidence>
<sequence length="241" mass="25657">MTAAGQPWTGVASIGSVLGRLKAEFPDVSISKIRFLESEGLVTPHRTPSGYRQFSAADVERLRYVLAAQRDHYLPLKVIKEHLDAIDRGLEPATPSPRLPRALVSTPGPSANDFAPAAEVRMTRAELLAESGLEPADLTELEQFGLLSAGTGGYFDADAALIATTVGELLAAGLEPRHLRPFRTAAERESALVAQLVSAQARQKDPDARERAGAAAASVAATVLRLHALLVKAGLRRELGI</sequence>
<dbReference type="STRING" id="1090615.SAMN04515671_2970"/>
<protein>
    <submittedName>
        <fullName evidence="4">MerR family regulatory protein</fullName>
    </submittedName>
</protein>
<dbReference type="PANTHER" id="PTHR30204">
    <property type="entry name" value="REDOX-CYCLING DRUG-SENSING TRANSCRIPTIONAL ACTIVATOR SOXR"/>
    <property type="match status" value="1"/>
</dbReference>
<dbReference type="InterPro" id="IPR000551">
    <property type="entry name" value="MerR-type_HTH_dom"/>
</dbReference>
<name>A0A1H0Q4I1_9ACTN</name>
<dbReference type="OrthoDB" id="3191171at2"/>
<dbReference type="InterPro" id="IPR047057">
    <property type="entry name" value="MerR_fam"/>
</dbReference>
<dbReference type="CDD" id="cd00592">
    <property type="entry name" value="HTH_MerR-like"/>
    <property type="match status" value="1"/>
</dbReference>
<gene>
    <name evidence="4" type="ORF">SAMN04515671_2970</name>
</gene>
<evidence type="ECO:0000313" key="5">
    <source>
        <dbReference type="Proteomes" id="UP000198741"/>
    </source>
</evidence>
<organism evidence="4 5">
    <name type="scientific">Nakamurella panacisegetis</name>
    <dbReference type="NCBI Taxonomy" id="1090615"/>
    <lineage>
        <taxon>Bacteria</taxon>
        <taxon>Bacillati</taxon>
        <taxon>Actinomycetota</taxon>
        <taxon>Actinomycetes</taxon>
        <taxon>Nakamurellales</taxon>
        <taxon>Nakamurellaceae</taxon>
        <taxon>Nakamurella</taxon>
    </lineage>
</organism>
<evidence type="ECO:0000256" key="1">
    <source>
        <dbReference type="ARBA" id="ARBA00023125"/>
    </source>
</evidence>
<evidence type="ECO:0000256" key="2">
    <source>
        <dbReference type="SAM" id="MobiDB-lite"/>
    </source>
</evidence>
<feature type="domain" description="HTH merR-type" evidence="3">
    <location>
        <begin position="23"/>
        <end position="85"/>
    </location>
</feature>
<dbReference type="SUPFAM" id="SSF46955">
    <property type="entry name" value="Putative DNA-binding domain"/>
    <property type="match status" value="1"/>
</dbReference>
<dbReference type="PANTHER" id="PTHR30204:SF89">
    <property type="entry name" value="HTH MERR-TYPE DOMAIN-CONTAINING PROTEIN"/>
    <property type="match status" value="1"/>
</dbReference>
<accession>A0A1H0Q4I1</accession>
<dbReference type="PROSITE" id="PS50937">
    <property type="entry name" value="HTH_MERR_2"/>
    <property type="match status" value="1"/>
</dbReference>
<dbReference type="Gene3D" id="1.10.1660.10">
    <property type="match status" value="1"/>
</dbReference>
<dbReference type="GO" id="GO:0003677">
    <property type="term" value="F:DNA binding"/>
    <property type="evidence" value="ECO:0007669"/>
    <property type="project" value="UniProtKB-KW"/>
</dbReference>
<dbReference type="GO" id="GO:0003700">
    <property type="term" value="F:DNA-binding transcription factor activity"/>
    <property type="evidence" value="ECO:0007669"/>
    <property type="project" value="InterPro"/>
</dbReference>
<keyword evidence="5" id="KW-1185">Reference proteome</keyword>
<dbReference type="EMBL" id="LT629710">
    <property type="protein sequence ID" value="SDP11606.1"/>
    <property type="molecule type" value="Genomic_DNA"/>
</dbReference>
<evidence type="ECO:0000259" key="3">
    <source>
        <dbReference type="PROSITE" id="PS50937"/>
    </source>
</evidence>